<reference evidence="1 2" key="1">
    <citation type="journal article" date="2003" name="Proc. Natl. Acad. Sci. U.S.A.">
        <title>The genome of Nanoarchaeum equitans: insights into early archaeal evolution and derived parasitism.</title>
        <authorList>
            <person name="Waters E."/>
            <person name="Hohn M.J."/>
            <person name="Ahel I."/>
            <person name="Graham D.E."/>
            <person name="Adams M.D."/>
            <person name="Barnstead M."/>
            <person name="Beeson K.Y."/>
            <person name="Bibbs L."/>
            <person name="Bolanos R."/>
            <person name="Keller M."/>
            <person name="Kretz K."/>
            <person name="Lin X."/>
            <person name="Mathur E."/>
            <person name="Ni J."/>
            <person name="Podar M."/>
            <person name="Richardson T."/>
            <person name="Sutton G.G."/>
            <person name="Simon M."/>
            <person name="Soll D."/>
            <person name="Stetter K.O."/>
            <person name="Short J.M."/>
            <person name="Noordewier M."/>
        </authorList>
    </citation>
    <scope>NUCLEOTIDE SEQUENCE [LARGE SCALE GENOMIC DNA]</scope>
    <source>
        <strain evidence="1 2">Kin4-M</strain>
    </source>
</reference>
<evidence type="ECO:0000313" key="2">
    <source>
        <dbReference type="Proteomes" id="UP000000578"/>
    </source>
</evidence>
<evidence type="ECO:0000313" key="1">
    <source>
        <dbReference type="EMBL" id="AAR39334.1"/>
    </source>
</evidence>
<dbReference type="KEGG" id="neq:NEQ492"/>
<gene>
    <name evidence="1" type="ordered locus">NEQ492</name>
</gene>
<dbReference type="EnsemblBacteria" id="AAR39334">
    <property type="protein sequence ID" value="AAR39334"/>
    <property type="gene ID" value="NEQ492"/>
</dbReference>
<protein>
    <submittedName>
        <fullName evidence="1">NEQ492</fullName>
    </submittedName>
</protein>
<dbReference type="AlphaFoldDB" id="Q74M59"/>
<dbReference type="Proteomes" id="UP000000578">
    <property type="component" value="Chromosome"/>
</dbReference>
<proteinExistence type="predicted"/>
<name>Q74M59_NANEQ</name>
<dbReference type="EMBL" id="AE017199">
    <property type="protein sequence ID" value="AAR39334.1"/>
    <property type="molecule type" value="Genomic_DNA"/>
</dbReference>
<dbReference type="STRING" id="228908.NEQ492"/>
<keyword evidence="2" id="KW-1185">Reference proteome</keyword>
<accession>Q74M59</accession>
<dbReference type="HOGENOM" id="CLU_1207641_0_0_2"/>
<dbReference type="BioCyc" id="NEQU228908:GJB6-523-MONOMER"/>
<sequence>MRTKVGLILFALPIVPALAATCNGPYTSQPSVYCPYTKWTELWFVNNEANFKTALAKWIDGTKQILISATQGIKLYDGTYNLYITYNYIKLSSSSDYWSLSSTNAAFYVPMYVYNSLTANSLNVNGNAQINGDVTANNLAVNNTVTTKDLSVSNSATLNSVTVNGNAVFNEKTTFNKEITVKATSDGNGYIYVTEYTDGTNTYPAIKLCYGSSCAYIYYDGNNVTIVNQ</sequence>
<organism evidence="1 2">
    <name type="scientific">Nanoarchaeum equitans (strain Kin4-M)</name>
    <dbReference type="NCBI Taxonomy" id="228908"/>
    <lineage>
        <taxon>Archaea</taxon>
        <taxon>Nanobdellota</taxon>
        <taxon>Candidatus Nanoarchaeia</taxon>
        <taxon>Nanoarchaeales</taxon>
        <taxon>Nanoarchaeaceae</taxon>
        <taxon>Nanoarchaeum</taxon>
    </lineage>
</organism>